<feature type="domain" description="Glycoside hydrolase family 65 C-terminal" evidence="6">
    <location>
        <begin position="777"/>
        <end position="822"/>
    </location>
</feature>
<dbReference type="Gene3D" id="2.70.98.40">
    <property type="entry name" value="Glycoside hydrolase, family 65, N-terminal domain"/>
    <property type="match status" value="1"/>
</dbReference>
<comment type="catalytic activity">
    <reaction evidence="1">
        <text>alpha,alpha-trehalose + H2O = alpha-D-glucose + beta-D-glucose</text>
        <dbReference type="Rhea" id="RHEA:32675"/>
        <dbReference type="ChEBI" id="CHEBI:15377"/>
        <dbReference type="ChEBI" id="CHEBI:15903"/>
        <dbReference type="ChEBI" id="CHEBI:16551"/>
        <dbReference type="ChEBI" id="CHEBI:17925"/>
        <dbReference type="EC" id="3.2.1.28"/>
    </reaction>
</comment>
<accession>A0ABR4HQN7</accession>
<feature type="domain" description="Glycoside hydrolase family 65 central catalytic" evidence="5">
    <location>
        <begin position="434"/>
        <end position="611"/>
    </location>
</feature>
<sequence length="1037" mass="113837">MLHKVVSHMLGISIVYALPSSTVASDRSTRVLARYLPASIYEVDHRQVPKPHLYPTRFPNVTWDHDAWELTTMILDQGHFQSRLPIANGYLGISAAAAGPFFEFDQPVNGDVVDEWPLFQRRQTFATMGGFFDYQPTTEGTNFGWLNQYGGESVVSGIPHWGGLIVELSNGLYLDASVDNSTISHFRSSIDYKGAIFSWEYTWTPQNISYAIKYRMFAHKLYVNQAVVQLQITPSHDSEVTIANVLDGTAAVRTDFSEKGIDGKAIYSAVRPSGINNVTAYVYAAVEGSHEFDLSTISLITDKPYIGWNQSSIAQGVTARLKAHKAATITKYVGGATTDGFMDPQGTARNACATAFKTGFNSLLRSHIAEWTKIFPDDSVDDYSFPENGTLPDDMNIVEAAINAVTNPFYLLQNTLGESALAEVDNAPINANSLSVGGLTSDTYGGLIFWDAETWMQPGLLAAFPTAAQTISNYRVKHYKQALANIPTSYQSSKNTTAFSSNAAVFPWTSGRFGNCTGSGPCFDYEYHINGDIALSFRNYWAVTGDTEFFEQNLFPAHDSIATFYSELVTKNGSVYQLTNMTDPDEFANHVDNGGYTMPLIVTTLETTNWFRELLGMEPNETFTEIADSIPLGRDTNADITLEYTGMNGTISVKQADVVLVTFPLGYVRNYTSENARHDLDYYANKQSLEGPGMTFAIFSIVSNAVSSSGCSAFTYYMYSTQPYARAPWFQFSEQLIDDYSLNGGFHPAFPFLTGHGGANQVILFGYLGLRLETSFMLHIDPSLPPQIPHLRYRTFYWQGWPISAKSNYTHTTITRLSSALPTANETFAQHAIPVQVGPDGNFTSYSLPPNGTITIQNRQIGSIKTIPGNLAQCAPSVTTDGEYELGQFPLAAVDGASSTRWQPRLANISARITVSLSPDTYYTPVSSFYFDWATSPPLNATVYFHNSSASLGTSKWTIAPVKVTVPYDAASVQAILPYTGNTTNVTLQNPIWTGRYATLEIFGNQALDDPLNGTGASVAEWAIIAANGNNLSVAEM</sequence>
<dbReference type="InterPro" id="IPR005196">
    <property type="entry name" value="Glyco_hydro_65_N"/>
</dbReference>
<evidence type="ECO:0000256" key="1">
    <source>
        <dbReference type="ARBA" id="ARBA00001576"/>
    </source>
</evidence>
<gene>
    <name evidence="8" type="ORF">BDW59DRAFT_175393</name>
</gene>
<dbReference type="Pfam" id="PF03636">
    <property type="entry name" value="Glyco_hydro_65N"/>
    <property type="match status" value="1"/>
</dbReference>
<feature type="domain" description="Glycoside hydrolase family 65 N-terminal" evidence="7">
    <location>
        <begin position="76"/>
        <end position="338"/>
    </location>
</feature>
<organism evidence="8 9">
    <name type="scientific">Aspergillus cavernicola</name>
    <dbReference type="NCBI Taxonomy" id="176166"/>
    <lineage>
        <taxon>Eukaryota</taxon>
        <taxon>Fungi</taxon>
        <taxon>Dikarya</taxon>
        <taxon>Ascomycota</taxon>
        <taxon>Pezizomycotina</taxon>
        <taxon>Eurotiomycetes</taxon>
        <taxon>Eurotiomycetidae</taxon>
        <taxon>Eurotiales</taxon>
        <taxon>Aspergillaceae</taxon>
        <taxon>Aspergillus</taxon>
        <taxon>Aspergillus subgen. Nidulantes</taxon>
    </lineage>
</organism>
<evidence type="ECO:0000313" key="9">
    <source>
        <dbReference type="Proteomes" id="UP001610335"/>
    </source>
</evidence>
<comment type="similarity">
    <text evidence="2">Belongs to the glycosyl hydrolase 65 family.</text>
</comment>
<evidence type="ECO:0000313" key="8">
    <source>
        <dbReference type="EMBL" id="KAL2817667.1"/>
    </source>
</evidence>
<evidence type="ECO:0000256" key="3">
    <source>
        <dbReference type="ARBA" id="ARBA00012757"/>
    </source>
</evidence>
<keyword evidence="9" id="KW-1185">Reference proteome</keyword>
<evidence type="ECO:0000256" key="4">
    <source>
        <dbReference type="SAM" id="SignalP"/>
    </source>
</evidence>
<name>A0ABR4HQN7_9EURO</name>
<evidence type="ECO:0000259" key="7">
    <source>
        <dbReference type="Pfam" id="PF03636"/>
    </source>
</evidence>
<proteinExistence type="inferred from homology"/>
<dbReference type="GO" id="GO:0016787">
    <property type="term" value="F:hydrolase activity"/>
    <property type="evidence" value="ECO:0007669"/>
    <property type="project" value="UniProtKB-KW"/>
</dbReference>
<reference evidence="8 9" key="1">
    <citation type="submission" date="2024-07" db="EMBL/GenBank/DDBJ databases">
        <title>Section-level genome sequencing and comparative genomics of Aspergillus sections Usti and Cavernicolus.</title>
        <authorList>
            <consortium name="Lawrence Berkeley National Laboratory"/>
            <person name="Nybo J.L."/>
            <person name="Vesth T.C."/>
            <person name="Theobald S."/>
            <person name="Frisvad J.C."/>
            <person name="Larsen T.O."/>
            <person name="Kjaerboelling I."/>
            <person name="Rothschild-Mancinelli K."/>
            <person name="Lyhne E.K."/>
            <person name="Kogle M.E."/>
            <person name="Barry K."/>
            <person name="Clum A."/>
            <person name="Na H."/>
            <person name="Ledsgaard L."/>
            <person name="Lin J."/>
            <person name="Lipzen A."/>
            <person name="Kuo A."/>
            <person name="Riley R."/>
            <person name="Mondo S."/>
            <person name="LaButti K."/>
            <person name="Haridas S."/>
            <person name="Pangalinan J."/>
            <person name="Salamov A.A."/>
            <person name="Simmons B.A."/>
            <person name="Magnuson J.K."/>
            <person name="Chen J."/>
            <person name="Drula E."/>
            <person name="Henrissat B."/>
            <person name="Wiebenga A."/>
            <person name="Lubbers R.J."/>
            <person name="Gomes A.C."/>
            <person name="Makela M.R."/>
            <person name="Stajich J."/>
            <person name="Grigoriev I.V."/>
            <person name="Mortensen U.H."/>
            <person name="De vries R.P."/>
            <person name="Baker S.E."/>
            <person name="Andersen M.R."/>
        </authorList>
    </citation>
    <scope>NUCLEOTIDE SEQUENCE [LARGE SCALE GENOMIC DNA]</scope>
    <source>
        <strain evidence="8 9">CBS 600.67</strain>
    </source>
</reference>
<evidence type="ECO:0000256" key="2">
    <source>
        <dbReference type="ARBA" id="ARBA00006768"/>
    </source>
</evidence>
<protein>
    <recommendedName>
        <fullName evidence="3">alpha,alpha-trehalase</fullName>
        <ecNumber evidence="3">3.2.1.28</ecNumber>
    </recommendedName>
</protein>
<dbReference type="Proteomes" id="UP001610335">
    <property type="component" value="Unassembled WGS sequence"/>
</dbReference>
<dbReference type="InterPro" id="IPR008928">
    <property type="entry name" value="6-hairpin_glycosidase_sf"/>
</dbReference>
<dbReference type="PANTHER" id="PTHR11051:SF8">
    <property type="entry name" value="PROTEIN-GLUCOSYLGALACTOSYLHYDROXYLYSINE GLUCOSIDASE"/>
    <property type="match status" value="1"/>
</dbReference>
<dbReference type="Gene3D" id="1.50.10.10">
    <property type="match status" value="1"/>
</dbReference>
<dbReference type="EC" id="3.2.1.28" evidence="3"/>
<dbReference type="Pfam" id="PF03633">
    <property type="entry name" value="Glyco_hydro_65C"/>
    <property type="match status" value="1"/>
</dbReference>
<dbReference type="EMBL" id="JBFXLS010000090">
    <property type="protein sequence ID" value="KAL2817667.1"/>
    <property type="molecule type" value="Genomic_DNA"/>
</dbReference>
<comment type="caution">
    <text evidence="8">The sequence shown here is derived from an EMBL/GenBank/DDBJ whole genome shotgun (WGS) entry which is preliminary data.</text>
</comment>
<dbReference type="PANTHER" id="PTHR11051">
    <property type="entry name" value="GLYCOSYL HYDROLASE-RELATED"/>
    <property type="match status" value="1"/>
</dbReference>
<dbReference type="InterPro" id="IPR011013">
    <property type="entry name" value="Gal_mutarotase_sf_dom"/>
</dbReference>
<evidence type="ECO:0000259" key="5">
    <source>
        <dbReference type="Pfam" id="PF03632"/>
    </source>
</evidence>
<dbReference type="SUPFAM" id="SSF74650">
    <property type="entry name" value="Galactose mutarotase-like"/>
    <property type="match status" value="1"/>
</dbReference>
<dbReference type="InterPro" id="IPR005195">
    <property type="entry name" value="Glyco_hydro_65_M"/>
</dbReference>
<feature type="signal peptide" evidence="4">
    <location>
        <begin position="1"/>
        <end position="17"/>
    </location>
</feature>
<evidence type="ECO:0000259" key="6">
    <source>
        <dbReference type="Pfam" id="PF03633"/>
    </source>
</evidence>
<keyword evidence="4" id="KW-0732">Signal</keyword>
<dbReference type="SUPFAM" id="SSF48208">
    <property type="entry name" value="Six-hairpin glycosidases"/>
    <property type="match status" value="1"/>
</dbReference>
<dbReference type="InterPro" id="IPR037018">
    <property type="entry name" value="GH65_N"/>
</dbReference>
<dbReference type="InterPro" id="IPR012341">
    <property type="entry name" value="6hp_glycosidase-like_sf"/>
</dbReference>
<dbReference type="Pfam" id="PF03632">
    <property type="entry name" value="Glyco_hydro_65m"/>
    <property type="match status" value="1"/>
</dbReference>
<keyword evidence="8" id="KW-0378">Hydrolase</keyword>
<dbReference type="InterPro" id="IPR005194">
    <property type="entry name" value="Glyco_hydro_65_C"/>
</dbReference>
<feature type="chain" id="PRO_5045836053" description="alpha,alpha-trehalase" evidence="4">
    <location>
        <begin position="18"/>
        <end position="1037"/>
    </location>
</feature>